<protein>
    <recommendedName>
        <fullName evidence="4">Lipoprotein</fullName>
    </recommendedName>
</protein>
<dbReference type="EMBL" id="MSCW01000005">
    <property type="protein sequence ID" value="ONF43966.1"/>
    <property type="molecule type" value="Genomic_DNA"/>
</dbReference>
<dbReference type="PROSITE" id="PS51257">
    <property type="entry name" value="PROKAR_LIPOPROTEIN"/>
    <property type="match status" value="1"/>
</dbReference>
<proteinExistence type="predicted"/>
<name>A0A1V2DUB3_9GAMM</name>
<evidence type="ECO:0000313" key="3">
    <source>
        <dbReference type="Proteomes" id="UP000189339"/>
    </source>
</evidence>
<organism evidence="2 3">
    <name type="scientific">Marinobacter lutaoensis</name>
    <dbReference type="NCBI Taxonomy" id="135739"/>
    <lineage>
        <taxon>Bacteria</taxon>
        <taxon>Pseudomonadati</taxon>
        <taxon>Pseudomonadota</taxon>
        <taxon>Gammaproteobacteria</taxon>
        <taxon>Pseudomonadales</taxon>
        <taxon>Marinobacteraceae</taxon>
        <taxon>Marinobacter</taxon>
    </lineage>
</organism>
<evidence type="ECO:0000313" key="2">
    <source>
        <dbReference type="EMBL" id="ONF43966.1"/>
    </source>
</evidence>
<dbReference type="RefSeq" id="WP_076723844.1">
    <property type="nucleotide sequence ID" value="NZ_MSCW01000005.1"/>
</dbReference>
<dbReference type="OrthoDB" id="6362972at2"/>
<dbReference type="AlphaFoldDB" id="A0A1V2DUB3"/>
<feature type="region of interest" description="Disordered" evidence="1">
    <location>
        <begin position="177"/>
        <end position="198"/>
    </location>
</feature>
<comment type="caution">
    <text evidence="2">The sequence shown here is derived from an EMBL/GenBank/DDBJ whole genome shotgun (WGS) entry which is preliminary data.</text>
</comment>
<accession>A0A1V2DUB3</accession>
<gene>
    <name evidence="2" type="ORF">BTO32_06615</name>
</gene>
<dbReference type="STRING" id="135739.BTO32_06615"/>
<evidence type="ECO:0008006" key="4">
    <source>
        <dbReference type="Google" id="ProtNLM"/>
    </source>
</evidence>
<sequence length="198" mass="21497">MARDIARRWLLGSLAAGLVAGMSGCASYYSHYAMFPAENSRGEPRQVRVSWLTAEYPDWWLQDDEATAIRVETQCSERVWLLRQAGADGAGDCGPGVRACAEPGLDRVVFPGAGAPAGACLLLNPEQPDLTIPQLPDQLHLRVLCVPMRPVVTRAGEVVDQDYLRASSVPYTLYPKRAPRGSAAARPPAFDESVCRSD</sequence>
<reference evidence="2 3" key="1">
    <citation type="submission" date="2016-12" db="EMBL/GenBank/DDBJ databases">
        <title>Marinobacter lutaoensis whole genome sequencing.</title>
        <authorList>
            <person name="Verma A."/>
            <person name="Krishnamurthi S."/>
        </authorList>
    </citation>
    <scope>NUCLEOTIDE SEQUENCE [LARGE SCALE GENOMIC DNA]</scope>
    <source>
        <strain evidence="2 3">T5054</strain>
    </source>
</reference>
<keyword evidence="3" id="KW-1185">Reference proteome</keyword>
<dbReference type="Proteomes" id="UP000189339">
    <property type="component" value="Unassembled WGS sequence"/>
</dbReference>
<evidence type="ECO:0000256" key="1">
    <source>
        <dbReference type="SAM" id="MobiDB-lite"/>
    </source>
</evidence>